<feature type="region of interest" description="Disordered" evidence="1">
    <location>
        <begin position="110"/>
        <end position="134"/>
    </location>
</feature>
<accession>A0A1G4TN08</accession>
<gene>
    <name evidence="2" type="ORF">SAMN02927900_05359</name>
</gene>
<proteinExistence type="predicted"/>
<reference evidence="2 3" key="1">
    <citation type="submission" date="2016-10" db="EMBL/GenBank/DDBJ databases">
        <authorList>
            <person name="de Groot N.N."/>
        </authorList>
    </citation>
    <scope>NUCLEOTIDE SEQUENCE [LARGE SCALE GENOMIC DNA]</scope>
    <source>
        <strain evidence="2 3">CGMCC 1.3401</strain>
    </source>
</reference>
<evidence type="ECO:0000313" key="3">
    <source>
        <dbReference type="Proteomes" id="UP000199542"/>
    </source>
</evidence>
<organism evidence="2 3">
    <name type="scientific">Rhizobium mongolense subsp. loessense</name>
    <dbReference type="NCBI Taxonomy" id="158890"/>
    <lineage>
        <taxon>Bacteria</taxon>
        <taxon>Pseudomonadati</taxon>
        <taxon>Pseudomonadota</taxon>
        <taxon>Alphaproteobacteria</taxon>
        <taxon>Hyphomicrobiales</taxon>
        <taxon>Rhizobiaceae</taxon>
        <taxon>Rhizobium/Agrobacterium group</taxon>
        <taxon>Rhizobium</taxon>
    </lineage>
</organism>
<dbReference type="AlphaFoldDB" id="A0A1G4TN08"/>
<evidence type="ECO:0000256" key="1">
    <source>
        <dbReference type="SAM" id="MobiDB-lite"/>
    </source>
</evidence>
<protein>
    <submittedName>
        <fullName evidence="2">Uncharacterized protein</fullName>
    </submittedName>
</protein>
<sequence>MYDLIENVSALVNRAPKPMCSPADGNHDLIQMPDVTMRRFLAAQLPRIGGAEFPAPSAGGFIGSNDAAFQQHLLDQSQAQRKPEIQPNCPSDDLWRKTMVLLIHGRQAHPARPNSQLLNRNQRDSTVRTPTTWGPPGPSSVAYCLISGFAGIFGSAPTPGSDLFQVPELTTRFTSFSSAVQ</sequence>
<dbReference type="Proteomes" id="UP000199542">
    <property type="component" value="Unassembled WGS sequence"/>
</dbReference>
<evidence type="ECO:0000313" key="2">
    <source>
        <dbReference type="EMBL" id="SCW82597.1"/>
    </source>
</evidence>
<dbReference type="EMBL" id="FMTM01000011">
    <property type="protein sequence ID" value="SCW82597.1"/>
    <property type="molecule type" value="Genomic_DNA"/>
</dbReference>
<name>A0A1G4TN08_9HYPH</name>